<dbReference type="Pfam" id="PF00072">
    <property type="entry name" value="Response_reg"/>
    <property type="match status" value="1"/>
</dbReference>
<accession>A0A0S2HV84</accession>
<dbReference type="Proteomes" id="UP000064893">
    <property type="component" value="Chromosome"/>
</dbReference>
<evidence type="ECO:0000256" key="1">
    <source>
        <dbReference type="PROSITE-ProRule" id="PRU00169"/>
    </source>
</evidence>
<dbReference type="PANTHER" id="PTHR45526:SF1">
    <property type="entry name" value="TRANSCRIPTIONAL REGULATORY PROTEIN DCUR-RELATED"/>
    <property type="match status" value="1"/>
</dbReference>
<organism evidence="3 4">
    <name type="scientific">Salinivirga cyanobacteriivorans</name>
    <dbReference type="NCBI Taxonomy" id="1307839"/>
    <lineage>
        <taxon>Bacteria</taxon>
        <taxon>Pseudomonadati</taxon>
        <taxon>Bacteroidota</taxon>
        <taxon>Bacteroidia</taxon>
        <taxon>Bacteroidales</taxon>
        <taxon>Salinivirgaceae</taxon>
        <taxon>Salinivirga</taxon>
    </lineage>
</organism>
<reference evidence="3 4" key="1">
    <citation type="submission" date="2015-11" db="EMBL/GenBank/DDBJ databases">
        <title>Description and complete genome sequence of a novel strain predominating in hypersaline microbial mats and representing a new family of the Bacteriodetes phylum.</title>
        <authorList>
            <person name="Spring S."/>
            <person name="Bunk B."/>
            <person name="Sproer C."/>
            <person name="Klenk H.-P."/>
        </authorList>
    </citation>
    <scope>NUCLEOTIDE SEQUENCE [LARGE SCALE GENOMIC DNA]</scope>
    <source>
        <strain evidence="3 4">L21-Spi-D4</strain>
    </source>
</reference>
<dbReference type="SMART" id="SM00448">
    <property type="entry name" value="REC"/>
    <property type="match status" value="1"/>
</dbReference>
<sequence>MSDKSTILLVDDDFIFLEMLKESLVDEDKYNIVGFQSGEECLNHLHLKPEIIVLDYFLNSENPNAKNGLDVLKEIKKRDSKVKVIILSGQEDGNLVYDFVRENAANYVVKDDNAFDNIKKAIENAL</sequence>
<dbReference type="OrthoDB" id="1524092at2"/>
<dbReference type="PANTHER" id="PTHR45526">
    <property type="entry name" value="TRANSCRIPTIONAL REGULATORY PROTEIN DPIA"/>
    <property type="match status" value="1"/>
</dbReference>
<dbReference type="SUPFAM" id="SSF52172">
    <property type="entry name" value="CheY-like"/>
    <property type="match status" value="1"/>
</dbReference>
<name>A0A0S2HV84_9BACT</name>
<dbReference type="RefSeq" id="WP_057951557.1">
    <property type="nucleotide sequence ID" value="NZ_CP013118.1"/>
</dbReference>
<evidence type="ECO:0000313" key="4">
    <source>
        <dbReference type="Proteomes" id="UP000064893"/>
    </source>
</evidence>
<dbReference type="AlphaFoldDB" id="A0A0S2HV84"/>
<dbReference type="GO" id="GO:0000156">
    <property type="term" value="F:phosphorelay response regulator activity"/>
    <property type="evidence" value="ECO:0007669"/>
    <property type="project" value="TreeGrafter"/>
</dbReference>
<protein>
    <submittedName>
        <fullName evidence="3">Chemotaxis protein CheY</fullName>
    </submittedName>
</protein>
<evidence type="ECO:0000313" key="3">
    <source>
        <dbReference type="EMBL" id="ALO13961.1"/>
    </source>
</evidence>
<dbReference type="InterPro" id="IPR051271">
    <property type="entry name" value="2C-system_Tx_regulators"/>
</dbReference>
<dbReference type="InterPro" id="IPR001789">
    <property type="entry name" value="Sig_transdc_resp-reg_receiver"/>
</dbReference>
<feature type="modified residue" description="4-aspartylphosphate" evidence="1">
    <location>
        <position position="55"/>
    </location>
</feature>
<proteinExistence type="predicted"/>
<dbReference type="InterPro" id="IPR011006">
    <property type="entry name" value="CheY-like_superfamily"/>
</dbReference>
<gene>
    <name evidence="3" type="primary">cheY_1</name>
    <name evidence="3" type="ORF">L21SP5_00281</name>
</gene>
<dbReference type="STRING" id="1307839.L21SP5_00281"/>
<evidence type="ECO:0000259" key="2">
    <source>
        <dbReference type="PROSITE" id="PS50110"/>
    </source>
</evidence>
<feature type="domain" description="Response regulatory" evidence="2">
    <location>
        <begin position="6"/>
        <end position="125"/>
    </location>
</feature>
<keyword evidence="4" id="KW-1185">Reference proteome</keyword>
<dbReference type="EMBL" id="CP013118">
    <property type="protein sequence ID" value="ALO13961.1"/>
    <property type="molecule type" value="Genomic_DNA"/>
</dbReference>
<dbReference type="KEGG" id="blq:L21SP5_00281"/>
<dbReference type="Gene3D" id="3.40.50.2300">
    <property type="match status" value="1"/>
</dbReference>
<dbReference type="PROSITE" id="PS50110">
    <property type="entry name" value="RESPONSE_REGULATORY"/>
    <property type="match status" value="1"/>
</dbReference>
<keyword evidence="1" id="KW-0597">Phosphoprotein</keyword>